<protein>
    <submittedName>
        <fullName evidence="3">Transposase family protein</fullName>
    </submittedName>
</protein>
<dbReference type="Gene3D" id="3.30.420.10">
    <property type="entry name" value="Ribonuclease H-like superfamily/Ribonuclease H"/>
    <property type="match status" value="1"/>
</dbReference>
<dbReference type="GO" id="GO:0015074">
    <property type="term" value="P:DNA integration"/>
    <property type="evidence" value="ECO:0007669"/>
    <property type="project" value="InterPro"/>
</dbReference>
<dbReference type="GO" id="GO:0003676">
    <property type="term" value="F:nucleic acid binding"/>
    <property type="evidence" value="ECO:0007669"/>
    <property type="project" value="InterPro"/>
</dbReference>
<dbReference type="InterPro" id="IPR012337">
    <property type="entry name" value="RNaseH-like_sf"/>
</dbReference>
<sequence>MSVLEKIHFPNGTLLEFDGHAVVVTGFCHDGIVVRNEIQDGPTQNFVIEHAELQKILARVDFTADYNYARDTAEEAKLAAAAKLAVKAWADASQKEREEALMKEAWALACQKIIPGGRYTWSAVERHYDKIEKEATKRQRCLHFGWDKKGAFKAKTWSPKRISQFCQKYFRQLRPTAEVLLNQKNSGNTKPGHMTSQACELLTAVCKKYRSTSQPSKASIVTEVKKAFDAASAALVAKGMEPLRLPHRNTVYRRLERIPLYEKILGREGLQEAQKLLSPTEHGMRVLKPGELIELDFQHVDVFTLREKSEFWGLLAPDLQEKLEDQERTKPKKKQVQRLWVCAAIDVATRMILGVGVAETANVRTVIEVLDMVTRSKAELSRLAGCVATWFHATGLGTIVVDTGNEFFNEEIQAVILSMGGAYIYGRTGVPMDKPYIERFFGTLRTMFSDKLPGKTGYSPECLVAYDREGWACFDANVFRQLLYQFIVDYYPLQEHAGLHRKRPIDQWKEAQKYGAIAPPSVRVRRAATGLKLKRKLTKEGIHILGVPFGDMTQFPKEIWGENVALEIRLDPTDFREVTAFYKGKHYYLENKRPDLAHHSVRTLMAALHEMRATRPSDLEFYEYALAKYSKAIDDKIEHALSVKFANVLASHGMPSTELNEKILEWFENSFVMNLQIKENPKETHSADMETLLSGGTGRGISTPEMIEEEKLKWAAEQEGEGGDEAQTDADPDISNGRSDTEPGDGQESTSDRPSGGKKPRKQKAPPGKKSGRKFSGAPKGRGSFK</sequence>
<evidence type="ECO:0000313" key="4">
    <source>
        <dbReference type="Proteomes" id="UP000592216"/>
    </source>
</evidence>
<dbReference type="AlphaFoldDB" id="A0A850Q2W5"/>
<dbReference type="SUPFAM" id="SSF53098">
    <property type="entry name" value="Ribonuclease H-like"/>
    <property type="match status" value="1"/>
</dbReference>
<accession>A0A850Q2W5</accession>
<dbReference type="EMBL" id="JABCJE010000003">
    <property type="protein sequence ID" value="NVO23323.1"/>
    <property type="molecule type" value="Genomic_DNA"/>
</dbReference>
<feature type="region of interest" description="Disordered" evidence="1">
    <location>
        <begin position="715"/>
        <end position="786"/>
    </location>
</feature>
<evidence type="ECO:0000259" key="2">
    <source>
        <dbReference type="PROSITE" id="PS50994"/>
    </source>
</evidence>
<feature type="compositionally biased region" description="Acidic residues" evidence="1">
    <location>
        <begin position="718"/>
        <end position="732"/>
    </location>
</feature>
<name>A0A850Q2W5_9RHOB</name>
<proteinExistence type="predicted"/>
<dbReference type="InterPro" id="IPR001584">
    <property type="entry name" value="Integrase_cat-core"/>
</dbReference>
<organism evidence="3 4">
    <name type="scientific">Donghicola mangrovi</name>
    <dbReference type="NCBI Taxonomy" id="2729614"/>
    <lineage>
        <taxon>Bacteria</taxon>
        <taxon>Pseudomonadati</taxon>
        <taxon>Pseudomonadota</taxon>
        <taxon>Alphaproteobacteria</taxon>
        <taxon>Rhodobacterales</taxon>
        <taxon>Roseobacteraceae</taxon>
        <taxon>Donghicola</taxon>
    </lineage>
</organism>
<comment type="caution">
    <text evidence="3">The sequence shown here is derived from an EMBL/GenBank/DDBJ whole genome shotgun (WGS) entry which is preliminary data.</text>
</comment>
<dbReference type="Gene3D" id="1.10.10.60">
    <property type="entry name" value="Homeodomain-like"/>
    <property type="match status" value="1"/>
</dbReference>
<gene>
    <name evidence="3" type="ORF">HJ536_08140</name>
</gene>
<dbReference type="Proteomes" id="UP000592216">
    <property type="component" value="Unassembled WGS sequence"/>
</dbReference>
<reference evidence="3 4" key="1">
    <citation type="submission" date="2020-04" db="EMBL/GenBank/DDBJ databases">
        <title>Donghicola sp., a member of the Rhodobacteraceae family isolated from mangrove forest in Thailand.</title>
        <authorList>
            <person name="Charoenyingcharoen P."/>
            <person name="Yukphan P."/>
        </authorList>
    </citation>
    <scope>NUCLEOTIDE SEQUENCE [LARGE SCALE GENOMIC DNA]</scope>
    <source>
        <strain evidence="3 4">B5-SW-15</strain>
    </source>
</reference>
<evidence type="ECO:0000256" key="1">
    <source>
        <dbReference type="SAM" id="MobiDB-lite"/>
    </source>
</evidence>
<dbReference type="RefSeq" id="WP_177157366.1">
    <property type="nucleotide sequence ID" value="NZ_JABCJE010000003.1"/>
</dbReference>
<evidence type="ECO:0000313" key="3">
    <source>
        <dbReference type="EMBL" id="NVO23323.1"/>
    </source>
</evidence>
<dbReference type="InterPro" id="IPR036397">
    <property type="entry name" value="RNaseH_sf"/>
</dbReference>
<dbReference type="PROSITE" id="PS50994">
    <property type="entry name" value="INTEGRASE"/>
    <property type="match status" value="1"/>
</dbReference>
<feature type="region of interest" description="Disordered" evidence="1">
    <location>
        <begin position="682"/>
        <end position="702"/>
    </location>
</feature>
<feature type="domain" description="Integrase catalytic" evidence="2">
    <location>
        <begin position="285"/>
        <end position="512"/>
    </location>
</feature>